<evidence type="ECO:0000259" key="2">
    <source>
        <dbReference type="PROSITE" id="PS50983"/>
    </source>
</evidence>
<dbReference type="PANTHER" id="PTHR30535">
    <property type="entry name" value="VITAMIN B12-BINDING PROTEIN"/>
    <property type="match status" value="1"/>
</dbReference>
<dbReference type="AlphaFoldDB" id="A0A102L192"/>
<dbReference type="Gene3D" id="3.40.50.1980">
    <property type="entry name" value="Nitrogenase molybdenum iron protein domain"/>
    <property type="match status" value="2"/>
</dbReference>
<accession>A0A102L192</accession>
<evidence type="ECO:0000313" key="4">
    <source>
        <dbReference type="Proteomes" id="UP000065521"/>
    </source>
</evidence>
<reference evidence="3 4" key="1">
    <citation type="submission" date="2015-11" db="EMBL/GenBank/DDBJ databases">
        <title>Expanding the genomic diversity of Burkholderia species for the development of highly accurate diagnostics.</title>
        <authorList>
            <person name="Sahl J."/>
            <person name="Keim P."/>
            <person name="Wagner D."/>
        </authorList>
    </citation>
    <scope>NUCLEOTIDE SEQUENCE [LARGE SCALE GENOMIC DNA]</scope>
    <source>
        <strain evidence="3 4">RF32-BP4</strain>
    </source>
</reference>
<dbReference type="Pfam" id="PF01497">
    <property type="entry name" value="Peripla_BP_2"/>
    <property type="match status" value="1"/>
</dbReference>
<dbReference type="EMBL" id="LOTN01000052">
    <property type="protein sequence ID" value="KUZ85269.1"/>
    <property type="molecule type" value="Genomic_DNA"/>
</dbReference>
<feature type="chain" id="PRO_5007112804" evidence="1">
    <location>
        <begin position="28"/>
        <end position="327"/>
    </location>
</feature>
<dbReference type="PROSITE" id="PS50983">
    <property type="entry name" value="FE_B12_PBP"/>
    <property type="match status" value="1"/>
</dbReference>
<dbReference type="InterPro" id="IPR050902">
    <property type="entry name" value="ABC_Transporter_SBP"/>
</dbReference>
<feature type="signal peptide" evidence="1">
    <location>
        <begin position="1"/>
        <end position="27"/>
    </location>
</feature>
<comment type="caution">
    <text evidence="3">The sequence shown here is derived from an EMBL/GenBank/DDBJ whole genome shotgun (WGS) entry which is preliminary data.</text>
</comment>
<dbReference type="SUPFAM" id="SSF53807">
    <property type="entry name" value="Helical backbone' metal receptor"/>
    <property type="match status" value="1"/>
</dbReference>
<sequence length="327" mass="34925">MTLMPIPVLRRLFAAVALGCAAAHASAYPVTVRSCGRDVTFDRAPARAVSNDANLTGMMLALGLKDRLAGYTGIGGWKTGNGRLRAALAGVPELASQYPSLEVLVAARADFYLAGWGYGMHVGGPVTPDTLAPFGIRTYELTESCSHVMSRPPASFGDVFRDLRNLGRIFAVEARAQQLVEAMRKRLAAVARTVAPAGPPLRVFVYDSGTDKPTTAGSLAMPTALLAAAGARNVMDDVPRSWTQVSWESVVERDPQAIVIVDYSAVTAEQKQRFLMSQPALARVAAIRDRRFVVIPYDAATPGPENVAAVETIARALYPAAFARAPR</sequence>
<name>A0A102L192_9BURK</name>
<protein>
    <submittedName>
        <fullName evidence="3">Iron ABC transporter substrate-binding protein</fullName>
    </submittedName>
</protein>
<dbReference type="CDD" id="cd01148">
    <property type="entry name" value="TroA_a"/>
    <property type="match status" value="1"/>
</dbReference>
<keyword evidence="1" id="KW-0732">Signal</keyword>
<feature type="domain" description="Fe/B12 periplasmic-binding" evidence="2">
    <location>
        <begin position="47"/>
        <end position="325"/>
    </location>
</feature>
<evidence type="ECO:0000313" key="3">
    <source>
        <dbReference type="EMBL" id="KUZ85269.1"/>
    </source>
</evidence>
<gene>
    <name evidence="3" type="ORF">WI38_24695</name>
</gene>
<proteinExistence type="predicted"/>
<evidence type="ECO:0000256" key="1">
    <source>
        <dbReference type="SAM" id="SignalP"/>
    </source>
</evidence>
<dbReference type="PANTHER" id="PTHR30535:SF7">
    <property type="entry name" value="IRON(III) DICITRATE-BINDING PROTEIN"/>
    <property type="match status" value="1"/>
</dbReference>
<dbReference type="Proteomes" id="UP000065521">
    <property type="component" value="Unassembled WGS sequence"/>
</dbReference>
<organism evidence="3 4">
    <name type="scientific">Burkholderia ubonensis</name>
    <dbReference type="NCBI Taxonomy" id="101571"/>
    <lineage>
        <taxon>Bacteria</taxon>
        <taxon>Pseudomonadati</taxon>
        <taxon>Pseudomonadota</taxon>
        <taxon>Betaproteobacteria</taxon>
        <taxon>Burkholderiales</taxon>
        <taxon>Burkholderiaceae</taxon>
        <taxon>Burkholderia</taxon>
        <taxon>Burkholderia cepacia complex</taxon>
    </lineage>
</organism>
<dbReference type="InterPro" id="IPR002491">
    <property type="entry name" value="ABC_transptr_periplasmic_BD"/>
</dbReference>